<dbReference type="GO" id="GO:0016887">
    <property type="term" value="F:ATP hydrolysis activity"/>
    <property type="evidence" value="ECO:0007669"/>
    <property type="project" value="TreeGrafter"/>
</dbReference>
<dbReference type="RefSeq" id="WP_089757614.1">
    <property type="nucleotide sequence ID" value="NZ_FNGO01000001.1"/>
</dbReference>
<dbReference type="Pfam" id="PF01656">
    <property type="entry name" value="CbiA"/>
    <property type="match status" value="1"/>
</dbReference>
<gene>
    <name evidence="4" type="ORF">SAMN04488692_101109</name>
</gene>
<evidence type="ECO:0000256" key="2">
    <source>
        <dbReference type="ARBA" id="ARBA00022840"/>
    </source>
</evidence>
<dbReference type="GO" id="GO:0005524">
    <property type="term" value="F:ATP binding"/>
    <property type="evidence" value="ECO:0007669"/>
    <property type="project" value="UniProtKB-KW"/>
</dbReference>
<organism evidence="4 5">
    <name type="scientific">Halarsenatibacter silvermanii</name>
    <dbReference type="NCBI Taxonomy" id="321763"/>
    <lineage>
        <taxon>Bacteria</taxon>
        <taxon>Bacillati</taxon>
        <taxon>Bacillota</taxon>
        <taxon>Clostridia</taxon>
        <taxon>Halanaerobiales</taxon>
        <taxon>Halarsenatibacteraceae</taxon>
        <taxon>Halarsenatibacter</taxon>
    </lineage>
</organism>
<dbReference type="Gene3D" id="3.40.50.300">
    <property type="entry name" value="P-loop containing nucleotide triphosphate hydrolases"/>
    <property type="match status" value="1"/>
</dbReference>
<dbReference type="AlphaFoldDB" id="A0A1G9H5P0"/>
<evidence type="ECO:0000313" key="4">
    <source>
        <dbReference type="EMBL" id="SDL08251.1"/>
    </source>
</evidence>
<dbReference type="InterPro" id="IPR002586">
    <property type="entry name" value="CobQ/CobB/MinD/ParA_Nub-bd_dom"/>
</dbReference>
<evidence type="ECO:0000259" key="3">
    <source>
        <dbReference type="Pfam" id="PF01656"/>
    </source>
</evidence>
<dbReference type="STRING" id="321763.SAMN04488692_101109"/>
<dbReference type="InterPro" id="IPR014433">
    <property type="entry name" value="CooC"/>
</dbReference>
<feature type="domain" description="CobQ/CobB/MinD/ParA nucleotide binding" evidence="3">
    <location>
        <begin position="3"/>
        <end position="219"/>
    </location>
</feature>
<name>A0A1G9H5P0_9FIRM</name>
<dbReference type="GO" id="GO:0005829">
    <property type="term" value="C:cytosol"/>
    <property type="evidence" value="ECO:0007669"/>
    <property type="project" value="TreeGrafter"/>
</dbReference>
<dbReference type="GO" id="GO:0051782">
    <property type="term" value="P:negative regulation of cell division"/>
    <property type="evidence" value="ECO:0007669"/>
    <property type="project" value="TreeGrafter"/>
</dbReference>
<dbReference type="SUPFAM" id="SSF52540">
    <property type="entry name" value="P-loop containing nucleoside triphosphate hydrolases"/>
    <property type="match status" value="1"/>
</dbReference>
<dbReference type="GO" id="GO:0009898">
    <property type="term" value="C:cytoplasmic side of plasma membrane"/>
    <property type="evidence" value="ECO:0007669"/>
    <property type="project" value="TreeGrafter"/>
</dbReference>
<dbReference type="InterPro" id="IPR050625">
    <property type="entry name" value="ParA/MinD_ATPase"/>
</dbReference>
<keyword evidence="2" id="KW-0067">ATP-binding</keyword>
<dbReference type="PANTHER" id="PTHR43384:SF6">
    <property type="entry name" value="SEPTUM SITE-DETERMINING PROTEIN MIND HOMOLOG, CHLOROPLASTIC"/>
    <property type="match status" value="1"/>
</dbReference>
<dbReference type="PANTHER" id="PTHR43384">
    <property type="entry name" value="SEPTUM SITE-DETERMINING PROTEIN MIND HOMOLOG, CHLOROPLASTIC-RELATED"/>
    <property type="match status" value="1"/>
</dbReference>
<keyword evidence="5" id="KW-1185">Reference proteome</keyword>
<accession>A0A1G9H5P0</accession>
<dbReference type="EMBL" id="FNGO01000001">
    <property type="protein sequence ID" value="SDL08251.1"/>
    <property type="molecule type" value="Genomic_DNA"/>
</dbReference>
<dbReference type="OrthoDB" id="7346657at2"/>
<keyword evidence="1" id="KW-0547">Nucleotide-binding</keyword>
<evidence type="ECO:0000313" key="5">
    <source>
        <dbReference type="Proteomes" id="UP000199476"/>
    </source>
</evidence>
<dbReference type="InterPro" id="IPR027417">
    <property type="entry name" value="P-loop_NTPase"/>
</dbReference>
<reference evidence="4 5" key="1">
    <citation type="submission" date="2016-10" db="EMBL/GenBank/DDBJ databases">
        <authorList>
            <person name="de Groot N.N."/>
        </authorList>
    </citation>
    <scope>NUCLEOTIDE SEQUENCE [LARGE SCALE GENOMIC DNA]</scope>
    <source>
        <strain evidence="4 5">SLAS-1</strain>
    </source>
</reference>
<evidence type="ECO:0000256" key="1">
    <source>
        <dbReference type="ARBA" id="ARBA00022741"/>
    </source>
</evidence>
<dbReference type="Proteomes" id="UP000199476">
    <property type="component" value="Unassembled WGS sequence"/>
</dbReference>
<sequence length="250" mass="27372">MKIAVSGKGGVGKTTISASITRYLQENGYEVYAIDSDPDANLAAMLGIEEKVKPLVELDEVIKEKVGEKGGLYTLNPEVDDVLEEYAVRQNGLNFLRMGEVKKASSSCYCPENSFLKAIMNSLVFTRDEAVVLDMGAGIEHLTRGTSAGVDLMLIVLEPSSISVDTARTIQGLAEEAGVGRIEFIANKVRSEEERSLLEEELGSDLLGVIDFKEELLRSGFSAEDERELLEDEIARIFQKRDLFGEIAEG</sequence>
<dbReference type="PIRSF" id="PIRSF005647">
    <property type="entry name" value="CooC"/>
    <property type="match status" value="1"/>
</dbReference>
<protein>
    <submittedName>
        <fullName evidence="4">CO dehydrogenase maturation factor</fullName>
    </submittedName>
</protein>
<proteinExistence type="predicted"/>